<organism evidence="1">
    <name type="scientific">bioreactor metagenome</name>
    <dbReference type="NCBI Taxonomy" id="1076179"/>
    <lineage>
        <taxon>unclassified sequences</taxon>
        <taxon>metagenomes</taxon>
        <taxon>ecological metagenomes</taxon>
    </lineage>
</organism>
<dbReference type="EMBL" id="VSSQ01009065">
    <property type="protein sequence ID" value="MPM40614.1"/>
    <property type="molecule type" value="Genomic_DNA"/>
</dbReference>
<comment type="caution">
    <text evidence="1">The sequence shown here is derived from an EMBL/GenBank/DDBJ whole genome shotgun (WGS) entry which is preliminary data.</text>
</comment>
<protein>
    <recommendedName>
        <fullName evidence="2">Exonuclease domain-containing protein</fullName>
    </recommendedName>
</protein>
<evidence type="ECO:0000313" key="1">
    <source>
        <dbReference type="EMBL" id="MPM40614.1"/>
    </source>
</evidence>
<dbReference type="InterPro" id="IPR012337">
    <property type="entry name" value="RNaseH-like_sf"/>
</dbReference>
<reference evidence="1" key="1">
    <citation type="submission" date="2019-08" db="EMBL/GenBank/DDBJ databases">
        <authorList>
            <person name="Kucharzyk K."/>
            <person name="Murdoch R.W."/>
            <person name="Higgins S."/>
            <person name="Loffler F."/>
        </authorList>
    </citation>
    <scope>NUCLEOTIDE SEQUENCE</scope>
</reference>
<dbReference type="AlphaFoldDB" id="A0A644ZSP7"/>
<dbReference type="GO" id="GO:0003676">
    <property type="term" value="F:nucleic acid binding"/>
    <property type="evidence" value="ECO:0007669"/>
    <property type="project" value="InterPro"/>
</dbReference>
<gene>
    <name evidence="1" type="ORF">SDC9_87258</name>
</gene>
<sequence length="122" mass="14183">MNFIYYFLQEQGRASCLRNLKFLDALTVYKDRRDYPHKLKDAIAAYGLEDAVQNSHRAVDDARAAAALLWAMAKERDDLLEYENLFGYHPKYGVSGKRISSVTYLPQSFRRGEPLYERARRG</sequence>
<name>A0A644ZSP7_9ZZZZ</name>
<dbReference type="Gene3D" id="3.30.420.10">
    <property type="entry name" value="Ribonuclease H-like superfamily/Ribonuclease H"/>
    <property type="match status" value="1"/>
</dbReference>
<dbReference type="InterPro" id="IPR036397">
    <property type="entry name" value="RNaseH_sf"/>
</dbReference>
<proteinExistence type="predicted"/>
<accession>A0A644ZSP7</accession>
<dbReference type="SUPFAM" id="SSF53098">
    <property type="entry name" value="Ribonuclease H-like"/>
    <property type="match status" value="1"/>
</dbReference>
<evidence type="ECO:0008006" key="2">
    <source>
        <dbReference type="Google" id="ProtNLM"/>
    </source>
</evidence>